<dbReference type="Pfam" id="PF25091">
    <property type="entry name" value="DUF7806"/>
    <property type="match status" value="1"/>
</dbReference>
<evidence type="ECO:0000256" key="1">
    <source>
        <dbReference type="ARBA" id="ARBA00004888"/>
    </source>
</evidence>
<dbReference type="InterPro" id="IPR056708">
    <property type="entry name" value="DUF7806"/>
</dbReference>
<dbReference type="InterPro" id="IPR022673">
    <property type="entry name" value="Hexokinase_C"/>
</dbReference>
<evidence type="ECO:0000256" key="5">
    <source>
        <dbReference type="ARBA" id="ARBA00022679"/>
    </source>
</evidence>
<keyword evidence="8" id="KW-0067">ATP-binding</keyword>
<dbReference type="GO" id="GO:0005536">
    <property type="term" value="F:D-glucose binding"/>
    <property type="evidence" value="ECO:0007669"/>
    <property type="project" value="InterPro"/>
</dbReference>
<evidence type="ECO:0000256" key="10">
    <source>
        <dbReference type="ARBA" id="ARBA00047905"/>
    </source>
</evidence>
<feature type="domain" description="DUF7806" evidence="14">
    <location>
        <begin position="559"/>
        <end position="651"/>
    </location>
</feature>
<keyword evidence="7" id="KW-0418">Kinase</keyword>
<dbReference type="EC" id="2.7.1.1" evidence="4"/>
<protein>
    <recommendedName>
        <fullName evidence="4">hexokinase</fullName>
        <ecNumber evidence="4">2.7.1.1</ecNumber>
    </recommendedName>
</protein>
<accession>A0A9E7HUW8</accession>
<evidence type="ECO:0000256" key="3">
    <source>
        <dbReference type="ARBA" id="ARBA00009225"/>
    </source>
</evidence>
<organism evidence="15 16">
    <name type="scientific">Musa troglodytarum</name>
    <name type="common">fe'i banana</name>
    <dbReference type="NCBI Taxonomy" id="320322"/>
    <lineage>
        <taxon>Eukaryota</taxon>
        <taxon>Viridiplantae</taxon>
        <taxon>Streptophyta</taxon>
        <taxon>Embryophyta</taxon>
        <taxon>Tracheophyta</taxon>
        <taxon>Spermatophyta</taxon>
        <taxon>Magnoliopsida</taxon>
        <taxon>Liliopsida</taxon>
        <taxon>Zingiberales</taxon>
        <taxon>Musaceae</taxon>
        <taxon>Musa</taxon>
    </lineage>
</organism>
<dbReference type="Pfam" id="PF03727">
    <property type="entry name" value="Hexokinase_2"/>
    <property type="match status" value="1"/>
</dbReference>
<evidence type="ECO:0000259" key="12">
    <source>
        <dbReference type="Pfam" id="PF00349"/>
    </source>
</evidence>
<evidence type="ECO:0000313" key="16">
    <source>
        <dbReference type="Proteomes" id="UP001055439"/>
    </source>
</evidence>
<sequence length="654" mass="73385">MILSHKVESQPIPQKLMTGTSEELFNFIASILKRFVQSDNDGFQQLPDVRKDLGFTFSFPVKQLSISSGVLIKWTKGFSIEDAVGKEIAQCLNEAMTKIGLNMRVAALVNNTVGTLALGHYNDEDTVAAVIIGTGTNACYLERTDAIIKCQGRLTNSGAMVVNMEWGNFWSSHLPRTSYDIALDDESPNRNEQARITGFEKMISGMYLGDIVRRVLHRMAEESDIFLDPAKNLSVPFILRTPLIASMHEDDSPDLAEVGRVLEEHLKISRVPLKVRRLVVRVCDIVTRRAARLAAAGIVGMLKKTGRDGSGGVASGRTRSKPRRTVVAVEGGLYIGYTLFKQYLNEAVREILGDEVAPYVLLKVSEDGHGILGGLDISIPDQMEPFNTKLYEKYKNLKKRKFFEEEEWNRKRDTDLRSYQSAMEDLIEEMKNANERLRAELYSVQEQYANCEKSLLEESQKSKELSDEVGRLQNLLLKKNDISDRSLMSSPCTIAGEMSTEIPKSLPRQKTPDLCEETSPMQITEAATLTYDSHKVETKVPDCCRRNMGSSSDASEDCCNCVFQTLMKLLVGMDFSVNGQTESLCLLVVHKMSGYSFSLTWMPRDGGEGELMYRVSSLGTLERVALDWMKEDMIFSTAMCRVFFERVTRVTGRS</sequence>
<dbReference type="Proteomes" id="UP001055439">
    <property type="component" value="Chromosome 8"/>
</dbReference>
<dbReference type="SUPFAM" id="SSF53067">
    <property type="entry name" value="Actin-like ATPase domain"/>
    <property type="match status" value="2"/>
</dbReference>
<dbReference type="GO" id="GO:0004340">
    <property type="term" value="F:glucokinase activity"/>
    <property type="evidence" value="ECO:0007669"/>
    <property type="project" value="UniProtKB-ARBA"/>
</dbReference>
<keyword evidence="6" id="KW-0547">Nucleotide-binding</keyword>
<dbReference type="Gene3D" id="3.40.367.20">
    <property type="match status" value="1"/>
</dbReference>
<feature type="domain" description="Hexokinase N-terminal" evidence="12">
    <location>
        <begin position="7"/>
        <end position="121"/>
    </location>
</feature>
<proteinExistence type="inferred from homology"/>
<dbReference type="InterPro" id="IPR022672">
    <property type="entry name" value="Hexokinase_N"/>
</dbReference>
<dbReference type="PRINTS" id="PR00475">
    <property type="entry name" value="HEXOKINASE"/>
</dbReference>
<evidence type="ECO:0000256" key="2">
    <source>
        <dbReference type="ARBA" id="ARBA00005028"/>
    </source>
</evidence>
<evidence type="ECO:0000256" key="7">
    <source>
        <dbReference type="ARBA" id="ARBA00022777"/>
    </source>
</evidence>
<evidence type="ECO:0000259" key="13">
    <source>
        <dbReference type="Pfam" id="PF03727"/>
    </source>
</evidence>
<feature type="domain" description="Hexokinase C-terminal" evidence="13">
    <location>
        <begin position="128"/>
        <end position="371"/>
    </location>
</feature>
<reference evidence="15" key="1">
    <citation type="submission" date="2022-05" db="EMBL/GenBank/DDBJ databases">
        <title>The Musa troglodytarum L. genome provides insights into the mechanism of non-climacteric behaviour and enrichment of carotenoids.</title>
        <authorList>
            <person name="Wang J."/>
        </authorList>
    </citation>
    <scope>NUCLEOTIDE SEQUENCE</scope>
    <source>
        <tissue evidence="15">Leaf</tissue>
    </source>
</reference>
<evidence type="ECO:0000256" key="9">
    <source>
        <dbReference type="ARBA" id="ARBA00023152"/>
    </source>
</evidence>
<dbReference type="AlphaFoldDB" id="A0A9E7HUW8"/>
<evidence type="ECO:0000256" key="6">
    <source>
        <dbReference type="ARBA" id="ARBA00022741"/>
    </source>
</evidence>
<keyword evidence="9" id="KW-0324">Glycolysis</keyword>
<dbReference type="FunFam" id="3.40.367.20:FF:000003">
    <property type="entry name" value="Phosphotransferase"/>
    <property type="match status" value="1"/>
</dbReference>
<comment type="catalytic activity">
    <reaction evidence="10">
        <text>D-fructose + ATP = D-fructose 6-phosphate + ADP + H(+)</text>
        <dbReference type="Rhea" id="RHEA:16125"/>
        <dbReference type="ChEBI" id="CHEBI:15378"/>
        <dbReference type="ChEBI" id="CHEBI:30616"/>
        <dbReference type="ChEBI" id="CHEBI:37721"/>
        <dbReference type="ChEBI" id="CHEBI:61527"/>
        <dbReference type="ChEBI" id="CHEBI:456216"/>
        <dbReference type="EC" id="2.7.1.1"/>
    </reaction>
    <physiologicalReaction direction="left-to-right" evidence="10">
        <dbReference type="Rhea" id="RHEA:16126"/>
    </physiologicalReaction>
</comment>
<dbReference type="PROSITE" id="PS00378">
    <property type="entry name" value="HEXOKINASE_1"/>
    <property type="match status" value="1"/>
</dbReference>
<dbReference type="GO" id="GO:0005739">
    <property type="term" value="C:mitochondrion"/>
    <property type="evidence" value="ECO:0007669"/>
    <property type="project" value="UniProtKB-ARBA"/>
</dbReference>
<evidence type="ECO:0000313" key="15">
    <source>
        <dbReference type="EMBL" id="URE36624.1"/>
    </source>
</evidence>
<dbReference type="GO" id="GO:0001678">
    <property type="term" value="P:intracellular glucose homeostasis"/>
    <property type="evidence" value="ECO:0007669"/>
    <property type="project" value="InterPro"/>
</dbReference>
<evidence type="ECO:0000259" key="14">
    <source>
        <dbReference type="Pfam" id="PF25091"/>
    </source>
</evidence>
<name>A0A9E7HUW8_9LILI</name>
<dbReference type="EMBL" id="CP097510">
    <property type="protein sequence ID" value="URE36624.1"/>
    <property type="molecule type" value="Genomic_DNA"/>
</dbReference>
<dbReference type="GO" id="GO:0005524">
    <property type="term" value="F:ATP binding"/>
    <property type="evidence" value="ECO:0007669"/>
    <property type="project" value="UniProtKB-KW"/>
</dbReference>
<keyword evidence="16" id="KW-1185">Reference proteome</keyword>
<dbReference type="Gene3D" id="3.30.420.40">
    <property type="match status" value="1"/>
</dbReference>
<gene>
    <name evidence="15" type="ORF">MUK42_15708</name>
</gene>
<comment type="similarity">
    <text evidence="3">Belongs to the hexokinase family.</text>
</comment>
<evidence type="ECO:0000256" key="11">
    <source>
        <dbReference type="SAM" id="Coils"/>
    </source>
</evidence>
<dbReference type="InterPro" id="IPR043129">
    <property type="entry name" value="ATPase_NBD"/>
</dbReference>
<dbReference type="OrthoDB" id="419537at2759"/>
<feature type="coiled-coil region" evidence="11">
    <location>
        <begin position="416"/>
        <end position="454"/>
    </location>
</feature>
<keyword evidence="5" id="KW-0808">Transferase</keyword>
<dbReference type="PANTHER" id="PTHR19443">
    <property type="entry name" value="HEXOKINASE"/>
    <property type="match status" value="1"/>
</dbReference>
<keyword evidence="11" id="KW-0175">Coiled coil</keyword>
<dbReference type="PROSITE" id="PS51748">
    <property type="entry name" value="HEXOKINASE_2"/>
    <property type="match status" value="1"/>
</dbReference>
<evidence type="ECO:0000256" key="8">
    <source>
        <dbReference type="ARBA" id="ARBA00022840"/>
    </source>
</evidence>
<dbReference type="GO" id="GO:0005829">
    <property type="term" value="C:cytosol"/>
    <property type="evidence" value="ECO:0007669"/>
    <property type="project" value="TreeGrafter"/>
</dbReference>
<comment type="pathway">
    <text evidence="2">Carbohydrate metabolism; hexose metabolism.</text>
</comment>
<dbReference type="InterPro" id="IPR001312">
    <property type="entry name" value="Hexokinase"/>
</dbReference>
<comment type="pathway">
    <text evidence="1">Carbohydrate degradation; glycolysis; D-glyceraldehyde 3-phosphate and glycerone phosphate from D-glucose: step 1/4.</text>
</comment>
<dbReference type="InterPro" id="IPR019807">
    <property type="entry name" value="Hexokinase_BS"/>
</dbReference>
<dbReference type="GO" id="GO:0006096">
    <property type="term" value="P:glycolytic process"/>
    <property type="evidence" value="ECO:0007669"/>
    <property type="project" value="UniProtKB-KW"/>
</dbReference>
<evidence type="ECO:0000256" key="4">
    <source>
        <dbReference type="ARBA" id="ARBA00012324"/>
    </source>
</evidence>
<dbReference type="PANTHER" id="PTHR19443:SF6">
    <property type="entry name" value="HEXOKINASE-4"/>
    <property type="match status" value="1"/>
</dbReference>
<dbReference type="Pfam" id="PF00349">
    <property type="entry name" value="Hexokinase_1"/>
    <property type="match status" value="1"/>
</dbReference>